<name>A0A3P1Z6I7_TANFO</name>
<proteinExistence type="predicted"/>
<dbReference type="EMBL" id="RQYN01000007">
    <property type="protein sequence ID" value="RRD77796.1"/>
    <property type="molecule type" value="Genomic_DNA"/>
</dbReference>
<reference evidence="1 2" key="1">
    <citation type="submission" date="2018-11" db="EMBL/GenBank/DDBJ databases">
        <title>Genomes From Bacteria Associated with the Canine Oral Cavity: a Test Case for Automated Genome-Based Taxonomic Assignment.</title>
        <authorList>
            <person name="Coil D.A."/>
            <person name="Jospin G."/>
            <person name="Darling A.E."/>
            <person name="Wallis C."/>
            <person name="Davis I.J."/>
            <person name="Harris S."/>
            <person name="Eisen J.A."/>
            <person name="Holcombe L.J."/>
            <person name="O'Flynn C."/>
        </authorList>
    </citation>
    <scope>NUCLEOTIDE SEQUENCE [LARGE SCALE GENOMIC DNA]</scope>
    <source>
        <strain evidence="1 2">OH1426_COT-023</strain>
    </source>
</reference>
<gene>
    <name evidence="1" type="ORF">EII41_03480</name>
</gene>
<protein>
    <submittedName>
        <fullName evidence="1">Uncharacterized protein</fullName>
    </submittedName>
</protein>
<dbReference type="Proteomes" id="UP000279860">
    <property type="component" value="Unassembled WGS sequence"/>
</dbReference>
<organism evidence="1 2">
    <name type="scientific">Tannerella forsythia</name>
    <name type="common">Bacteroides forsythus</name>
    <dbReference type="NCBI Taxonomy" id="28112"/>
    <lineage>
        <taxon>Bacteria</taxon>
        <taxon>Pseudomonadati</taxon>
        <taxon>Bacteroidota</taxon>
        <taxon>Bacteroidia</taxon>
        <taxon>Bacteroidales</taxon>
        <taxon>Tannerellaceae</taxon>
        <taxon>Tannerella</taxon>
    </lineage>
</organism>
<sequence>MLLKELVRDSFVPDGNPQRHRQYGFQINEINKDLVRCEQRIDMILQRCNIRLSNYVSRTKNKSYRKVVDALVAGERSTEVLVKLLHGRTANRHEKSVLHDALEGFISENDRDLLRQYTQSFDMLQI</sequence>
<dbReference type="RefSeq" id="WP_124789438.1">
    <property type="nucleotide sequence ID" value="NZ_RQYN01000007.1"/>
</dbReference>
<dbReference type="AlphaFoldDB" id="A0A3P1Z6I7"/>
<evidence type="ECO:0000313" key="2">
    <source>
        <dbReference type="Proteomes" id="UP000279860"/>
    </source>
</evidence>
<comment type="caution">
    <text evidence="1">The sequence shown here is derived from an EMBL/GenBank/DDBJ whole genome shotgun (WGS) entry which is preliminary data.</text>
</comment>
<accession>A0A3P1Z6I7</accession>
<evidence type="ECO:0000313" key="1">
    <source>
        <dbReference type="EMBL" id="RRD77796.1"/>
    </source>
</evidence>